<dbReference type="Proteomes" id="UP000694560">
    <property type="component" value="Unplaced"/>
</dbReference>
<evidence type="ECO:0000313" key="2">
    <source>
        <dbReference type="Proteomes" id="UP000694560"/>
    </source>
</evidence>
<dbReference type="Ensembl" id="ENSMCST00000001277.1">
    <property type="protein sequence ID" value="ENSMCSP00000001245.1"/>
    <property type="gene ID" value="ENSMCSG00000000936.1"/>
</dbReference>
<accession>A0A8C5T2H3</accession>
<protein>
    <submittedName>
        <fullName evidence="1">Uncharacterized protein</fullName>
    </submittedName>
</protein>
<proteinExistence type="predicted"/>
<reference evidence="1" key="2">
    <citation type="submission" date="2025-09" db="UniProtKB">
        <authorList>
            <consortium name="Ensembl"/>
        </authorList>
    </citation>
    <scope>IDENTIFICATION</scope>
</reference>
<name>A0A8C5T2H3_9PASS</name>
<dbReference type="AlphaFoldDB" id="A0A8C5T2H3"/>
<reference evidence="1" key="1">
    <citation type="submission" date="2025-08" db="UniProtKB">
        <authorList>
            <consortium name="Ensembl"/>
        </authorList>
    </citation>
    <scope>IDENTIFICATION</scope>
</reference>
<evidence type="ECO:0000313" key="1">
    <source>
        <dbReference type="Ensembl" id="ENSMCSP00000001245.1"/>
    </source>
</evidence>
<keyword evidence="2" id="KW-1185">Reference proteome</keyword>
<sequence>GQKSFHCCSYTQSFSCPGLTIPVPSLSSQHSCSIPLTILLPPLGSLQQLHILPVLGPRAGGKLYHLNFPGNTFPPQMELTPWDLFSGIWSWLCPIPIVDYPGYQTPVNSGA</sequence>
<organism evidence="1 2">
    <name type="scientific">Malurus cyaneus samueli</name>
    <dbReference type="NCBI Taxonomy" id="2593467"/>
    <lineage>
        <taxon>Eukaryota</taxon>
        <taxon>Metazoa</taxon>
        <taxon>Chordata</taxon>
        <taxon>Craniata</taxon>
        <taxon>Vertebrata</taxon>
        <taxon>Euteleostomi</taxon>
        <taxon>Archelosauria</taxon>
        <taxon>Archosauria</taxon>
        <taxon>Dinosauria</taxon>
        <taxon>Saurischia</taxon>
        <taxon>Theropoda</taxon>
        <taxon>Coelurosauria</taxon>
        <taxon>Aves</taxon>
        <taxon>Neognathae</taxon>
        <taxon>Neoaves</taxon>
        <taxon>Telluraves</taxon>
        <taxon>Australaves</taxon>
        <taxon>Passeriformes</taxon>
        <taxon>Meliphagoidea</taxon>
        <taxon>Maluridae</taxon>
        <taxon>Malurus</taxon>
    </lineage>
</organism>